<protein>
    <submittedName>
        <fullName evidence="1">Uncharacterized protein</fullName>
    </submittedName>
</protein>
<accession>A0A657LVL4</accession>
<dbReference type="Proteomes" id="UP000182661">
    <property type="component" value="Unassembled WGS sequence"/>
</dbReference>
<evidence type="ECO:0000313" key="2">
    <source>
        <dbReference type="Proteomes" id="UP000182661"/>
    </source>
</evidence>
<dbReference type="EMBL" id="LSRP01000071">
    <property type="protein sequence ID" value="OJF99442.1"/>
    <property type="molecule type" value="Genomic_DNA"/>
</dbReference>
<comment type="caution">
    <text evidence="1">The sequence shown here is derived from an EMBL/GenBank/DDBJ whole genome shotgun (WGS) entry which is preliminary data.</text>
</comment>
<gene>
    <name evidence="1" type="ORF">AX760_13010</name>
</gene>
<evidence type="ECO:0000313" key="1">
    <source>
        <dbReference type="EMBL" id="OJF99442.1"/>
    </source>
</evidence>
<dbReference type="AlphaFoldDB" id="A0A657LVL4"/>
<dbReference type="OrthoDB" id="8222794at2"/>
<organism evidence="1 2">
    <name type="scientific">Pararhizobium antarcticum</name>
    <dbReference type="NCBI Taxonomy" id="1798805"/>
    <lineage>
        <taxon>Bacteria</taxon>
        <taxon>Pseudomonadati</taxon>
        <taxon>Pseudomonadota</taxon>
        <taxon>Alphaproteobacteria</taxon>
        <taxon>Hyphomicrobiales</taxon>
        <taxon>Rhizobiaceae</taxon>
        <taxon>Rhizobium/Agrobacterium group</taxon>
        <taxon>Pararhizobium</taxon>
    </lineage>
</organism>
<sequence length="198" mass="21842">MALPPRVFFTVQETAARWACMIADIAGWACDGKLDILTGISTVTCGADRVSGKVIISPMDILPMFRRCGTGPTVVKLMRIMPAGSEGWVYVTEPSDGVDISISDLQIAGHEVLRFEEEHDLLRRVGGGTGSGSPYDWEGMYVTVIQRVHEKGVPANQSELVAELQDWFAQVAQNGQVPDESTIRRRVRPIWRKLRGES</sequence>
<dbReference type="RefSeq" id="WP_071832184.1">
    <property type="nucleotide sequence ID" value="NZ_LSRP01000071.1"/>
</dbReference>
<proteinExistence type="predicted"/>
<name>A0A657LVL4_9HYPH</name>
<keyword evidence="2" id="KW-1185">Reference proteome</keyword>
<reference evidence="1 2" key="1">
    <citation type="submission" date="2016-02" db="EMBL/GenBank/DDBJ databases">
        <title>Genome sequencing of a beta-galactosidase producing bacteria Rhizobium sp. 59.</title>
        <authorList>
            <person name="Wang D."/>
            <person name="Kot W."/>
            <person name="Qin Y."/>
            <person name="Hansen L."/>
            <person name="Naqvi K."/>
            <person name="Rensing C."/>
        </authorList>
    </citation>
    <scope>NUCLEOTIDE SEQUENCE [LARGE SCALE GENOMIC DNA]</scope>
    <source>
        <strain evidence="1 2">59</strain>
    </source>
</reference>